<proteinExistence type="predicted"/>
<comment type="caution">
    <text evidence="3">The sequence shown here is derived from an EMBL/GenBank/DDBJ whole genome shotgun (WGS) entry which is preliminary data.</text>
</comment>
<keyword evidence="4" id="KW-1185">Reference proteome</keyword>
<dbReference type="CDD" id="cd00083">
    <property type="entry name" value="bHLH_SF"/>
    <property type="match status" value="1"/>
</dbReference>
<protein>
    <recommendedName>
        <fullName evidence="2">BHLH domain-containing protein</fullName>
    </recommendedName>
</protein>
<reference evidence="3" key="1">
    <citation type="submission" date="2021-04" db="EMBL/GenBank/DDBJ databases">
        <authorList>
            <consortium name="Molecular Ecology Group"/>
        </authorList>
    </citation>
    <scope>NUCLEOTIDE SEQUENCE</scope>
</reference>
<dbReference type="InterPro" id="IPR036638">
    <property type="entry name" value="HLH_DNA-bd_sf"/>
</dbReference>
<name>A0A8S3YN12_9EUPU</name>
<dbReference type="InterPro" id="IPR011598">
    <property type="entry name" value="bHLH_dom"/>
</dbReference>
<dbReference type="Gene3D" id="4.10.280.10">
    <property type="entry name" value="Helix-loop-helix DNA-binding domain"/>
    <property type="match status" value="1"/>
</dbReference>
<dbReference type="EMBL" id="CAJHNH020000558">
    <property type="protein sequence ID" value="CAG5118479.1"/>
    <property type="molecule type" value="Genomic_DNA"/>
</dbReference>
<sequence length="461" mass="51717">MSHQLPEGGSPLRDKRRQSDAKWRASVATCYDVLKYVVPNVKHMSKKKISKALILQECEKHIQDLEDTISYLFHVECRNQGRIALWKEGDCWSQCTVEKLHEDFTEKQRKVFHVSAHGRRCYNLLQDIKEEVFDMRADSKQITFISEDSLNLMNNSEDASSLTLINNSEHVSLNPMSNLEDVNDSMMGTHTEVPTMETPVKTTQIKRPRLSSDSSDIDFLNGCGVTDIKKVGCVPELNVCTDNSYGCDSMFSQCYSSDSVGSRVSTLTVAASLMHSDTSDIKVETEDSSPYINNDPMLSSLNTPNFDADMSLFLSTTSDGVTKRPPKFGSARKKLNFNSPSYSGWPHTSPGLVHPDRAVPAFPVLTGFTPVKLPDELTRISEASSEYLTSPWKPVNSPFNCRTMAQSYISSSTLVDLEDNLFCMETLDESDFEDSFSSEMSLVPDEPSNRMKPPCRRRLEG</sequence>
<dbReference type="GO" id="GO:0046983">
    <property type="term" value="F:protein dimerization activity"/>
    <property type="evidence" value="ECO:0007669"/>
    <property type="project" value="InterPro"/>
</dbReference>
<evidence type="ECO:0000256" key="1">
    <source>
        <dbReference type="SAM" id="MobiDB-lite"/>
    </source>
</evidence>
<dbReference type="AlphaFoldDB" id="A0A8S3YN12"/>
<dbReference type="SUPFAM" id="SSF47459">
    <property type="entry name" value="HLH, helix-loop-helix DNA-binding domain"/>
    <property type="match status" value="1"/>
</dbReference>
<dbReference type="OrthoDB" id="6287168at2759"/>
<dbReference type="PROSITE" id="PS50888">
    <property type="entry name" value="BHLH"/>
    <property type="match status" value="1"/>
</dbReference>
<dbReference type="Pfam" id="PF00010">
    <property type="entry name" value="HLH"/>
    <property type="match status" value="1"/>
</dbReference>
<evidence type="ECO:0000259" key="2">
    <source>
        <dbReference type="PROSITE" id="PS50888"/>
    </source>
</evidence>
<evidence type="ECO:0000313" key="4">
    <source>
        <dbReference type="Proteomes" id="UP000678393"/>
    </source>
</evidence>
<evidence type="ECO:0000313" key="3">
    <source>
        <dbReference type="EMBL" id="CAG5118479.1"/>
    </source>
</evidence>
<feature type="region of interest" description="Disordered" evidence="1">
    <location>
        <begin position="435"/>
        <end position="461"/>
    </location>
</feature>
<dbReference type="Proteomes" id="UP000678393">
    <property type="component" value="Unassembled WGS sequence"/>
</dbReference>
<gene>
    <name evidence="3" type="ORF">CUNI_LOCUS4037</name>
</gene>
<feature type="domain" description="BHLH" evidence="2">
    <location>
        <begin position="11"/>
        <end position="65"/>
    </location>
</feature>
<organism evidence="3 4">
    <name type="scientific">Candidula unifasciata</name>
    <dbReference type="NCBI Taxonomy" id="100452"/>
    <lineage>
        <taxon>Eukaryota</taxon>
        <taxon>Metazoa</taxon>
        <taxon>Spiralia</taxon>
        <taxon>Lophotrochozoa</taxon>
        <taxon>Mollusca</taxon>
        <taxon>Gastropoda</taxon>
        <taxon>Heterobranchia</taxon>
        <taxon>Euthyneura</taxon>
        <taxon>Panpulmonata</taxon>
        <taxon>Eupulmonata</taxon>
        <taxon>Stylommatophora</taxon>
        <taxon>Helicina</taxon>
        <taxon>Helicoidea</taxon>
        <taxon>Geomitridae</taxon>
        <taxon>Candidula</taxon>
    </lineage>
</organism>
<accession>A0A8S3YN12</accession>
<feature type="non-terminal residue" evidence="3">
    <location>
        <position position="461"/>
    </location>
</feature>